<dbReference type="InterPro" id="IPR008207">
    <property type="entry name" value="Sig_transdc_His_kin_Hpt_dom"/>
</dbReference>
<dbReference type="GO" id="GO:0009736">
    <property type="term" value="P:cytokinin-activated signaling pathway"/>
    <property type="evidence" value="ECO:0007669"/>
    <property type="project" value="UniProtKB-KW"/>
</dbReference>
<dbReference type="GO" id="GO:0043424">
    <property type="term" value="F:protein histidine kinase binding"/>
    <property type="evidence" value="ECO:0007669"/>
    <property type="project" value="UniProtKB-UniRule"/>
</dbReference>
<dbReference type="PANTHER" id="PTHR28242:SF52">
    <property type="entry name" value="PHOSPHORELAY INTERMEDIATE PROTEIN YPD1"/>
    <property type="match status" value="1"/>
</dbReference>
<reference evidence="5" key="1">
    <citation type="submission" date="2020-12" db="EMBL/GenBank/DDBJ databases">
        <authorList>
            <person name="Iha C."/>
        </authorList>
    </citation>
    <scope>NUCLEOTIDE SEQUENCE</scope>
</reference>
<dbReference type="InterPro" id="IPR036641">
    <property type="entry name" value="HPT_dom_sf"/>
</dbReference>
<evidence type="ECO:0000313" key="5">
    <source>
        <dbReference type="EMBL" id="CAD7704351.1"/>
    </source>
</evidence>
<dbReference type="InterPro" id="IPR045871">
    <property type="entry name" value="AHP1-5/YPD1"/>
</dbReference>
<keyword evidence="3" id="KW-0902">Two-component regulatory system</keyword>
<dbReference type="CDD" id="cd00088">
    <property type="entry name" value="HPT"/>
    <property type="match status" value="1"/>
</dbReference>
<protein>
    <recommendedName>
        <fullName evidence="3">Histidine-containing phosphotransfer protein</fullName>
    </recommendedName>
</protein>
<gene>
    <name evidence="5" type="ORF">OSTQU699_LOCUS9706</name>
</gene>
<dbReference type="SUPFAM" id="SSF47226">
    <property type="entry name" value="Histidine-containing phosphotransfer domain, HPT domain"/>
    <property type="match status" value="1"/>
</dbReference>
<accession>A0A8S1JB51</accession>
<feature type="modified residue" description="Phosphohistidine" evidence="2">
    <location>
        <position position="84"/>
    </location>
</feature>
<comment type="function">
    <text evidence="3">Functions as a two-component phosphorelay mediators between cytokinin sensor histidine kinases and response regulators (B-type ARRs). Plays an important role in propagating cytokinin signal transduction.</text>
</comment>
<keyword evidence="1 3" id="KW-0932">Cytokinin signaling pathway</keyword>
<evidence type="ECO:0000259" key="4">
    <source>
        <dbReference type="PROSITE" id="PS50894"/>
    </source>
</evidence>
<comment type="domain">
    <text evidence="3">Histidine-containing phosphotransfer domain (HPt) contains an active histidine that mediates the phosphotransfer.</text>
</comment>
<keyword evidence="2" id="KW-0597">Phosphoprotein</keyword>
<dbReference type="OrthoDB" id="1673781at2759"/>
<feature type="domain" description="HPt" evidence="4">
    <location>
        <begin position="39"/>
        <end position="138"/>
    </location>
</feature>
<dbReference type="GO" id="GO:0005634">
    <property type="term" value="C:nucleus"/>
    <property type="evidence" value="ECO:0007669"/>
    <property type="project" value="UniProtKB-SubCell"/>
</dbReference>
<organism evidence="5 6">
    <name type="scientific">Ostreobium quekettii</name>
    <dbReference type="NCBI Taxonomy" id="121088"/>
    <lineage>
        <taxon>Eukaryota</taxon>
        <taxon>Viridiplantae</taxon>
        <taxon>Chlorophyta</taxon>
        <taxon>core chlorophytes</taxon>
        <taxon>Ulvophyceae</taxon>
        <taxon>TCBD clade</taxon>
        <taxon>Bryopsidales</taxon>
        <taxon>Ostreobineae</taxon>
        <taxon>Ostreobiaceae</taxon>
        <taxon>Ostreobium</taxon>
    </lineage>
</organism>
<evidence type="ECO:0000313" key="6">
    <source>
        <dbReference type="Proteomes" id="UP000708148"/>
    </source>
</evidence>
<keyword evidence="6" id="KW-1185">Reference proteome</keyword>
<proteinExistence type="predicted"/>
<dbReference type="GO" id="GO:0000160">
    <property type="term" value="P:phosphorelay signal transduction system"/>
    <property type="evidence" value="ECO:0007669"/>
    <property type="project" value="UniProtKB-UniRule"/>
</dbReference>
<dbReference type="Proteomes" id="UP000708148">
    <property type="component" value="Unassembled WGS sequence"/>
</dbReference>
<dbReference type="GO" id="GO:0009927">
    <property type="term" value="F:histidine phosphotransfer kinase activity"/>
    <property type="evidence" value="ECO:0007669"/>
    <property type="project" value="UniProtKB-UniRule"/>
</dbReference>
<sequence>MSSLAELEEQIVSAVKALVDDGLLTEQFLELVRLQDSSEPTFLSELAGIFFSTAEEKLREMNRMLADEAVGGATDYPELDNIAHKLKGSSASFGARVVAEECGALREACESRQREACRGVVARQAAALEALKGRLQEVMELDARRRALV</sequence>
<evidence type="ECO:0000256" key="1">
    <source>
        <dbReference type="ARBA" id="ARBA00022864"/>
    </source>
</evidence>
<dbReference type="PROSITE" id="PS50894">
    <property type="entry name" value="HPT"/>
    <property type="match status" value="1"/>
</dbReference>
<name>A0A8S1JB51_9CHLO</name>
<dbReference type="PANTHER" id="PTHR28242">
    <property type="entry name" value="PHOSPHORELAY INTERMEDIATE PROTEIN YPD1"/>
    <property type="match status" value="1"/>
</dbReference>
<dbReference type="EMBL" id="CAJHUC010002774">
    <property type="protein sequence ID" value="CAD7704351.1"/>
    <property type="molecule type" value="Genomic_DNA"/>
</dbReference>
<dbReference type="Gene3D" id="1.20.120.160">
    <property type="entry name" value="HPT domain"/>
    <property type="match status" value="1"/>
</dbReference>
<evidence type="ECO:0000256" key="2">
    <source>
        <dbReference type="PROSITE-ProRule" id="PRU00110"/>
    </source>
</evidence>
<dbReference type="AlphaFoldDB" id="A0A8S1JB51"/>
<evidence type="ECO:0000256" key="3">
    <source>
        <dbReference type="RuleBase" id="RU369004"/>
    </source>
</evidence>
<dbReference type="GO" id="GO:0005829">
    <property type="term" value="C:cytosol"/>
    <property type="evidence" value="ECO:0007669"/>
    <property type="project" value="UniProtKB-SubCell"/>
</dbReference>
<comment type="subcellular location">
    <subcellularLocation>
        <location evidence="3">Cytoplasm</location>
        <location evidence="3">Cytosol</location>
    </subcellularLocation>
    <subcellularLocation>
        <location evidence="3">Nucleus</location>
    </subcellularLocation>
</comment>
<dbReference type="Pfam" id="PF01627">
    <property type="entry name" value="Hpt"/>
    <property type="match status" value="1"/>
</dbReference>
<comment type="caution">
    <text evidence="5">The sequence shown here is derived from an EMBL/GenBank/DDBJ whole genome shotgun (WGS) entry which is preliminary data.</text>
</comment>